<sequence>MKKAKGTKILFVCTKPYQYLIARLIKEGGGYEPCDILILNHFHEAEEFARKVRETGVWKKVFYIDDGQLDQYKLALHPLRKYFFYHGWKKLLPSVLADTSAYSEVFVAHDFVAVEYAIMRKFGSENKPVYLYEEGFGNYINNSTHSRWHMRMLKRMAPLLGLPGGYFGSLRWIDSVWLQRPALIQQDRQNPIRKKTRGLPMTFNRFLAIPRIVEECYRLYPELSEIDRQVAGLKEMSVVLTDSFLDTVPDRAAYVRDMKAKVDEAVGRSDAPMFIKQHPGEKRDIDAVPGKILTLPKKLPCELLYLVILKNGIRKINLFSFGSTAILNLYDLCKSDNSLDIYIFDSLRMEEDVKMIADRFCELAKKHQIAFQTV</sequence>
<dbReference type="Proteomes" id="UP000269097">
    <property type="component" value="Chromosome"/>
</dbReference>
<dbReference type="KEGG" id="coh:EAV92_15235"/>
<name>A0A3G3K0X8_9BACL</name>
<dbReference type="RefSeq" id="WP_123041895.1">
    <property type="nucleotide sequence ID" value="NZ_CP033433.1"/>
</dbReference>
<dbReference type="EMBL" id="CP033433">
    <property type="protein sequence ID" value="AYQ73811.1"/>
    <property type="molecule type" value="Genomic_DNA"/>
</dbReference>
<evidence type="ECO:0000313" key="1">
    <source>
        <dbReference type="EMBL" id="AYQ73811.1"/>
    </source>
</evidence>
<gene>
    <name evidence="1" type="ORF">EAV92_15235</name>
</gene>
<accession>A0A3G3K0X8</accession>
<reference evidence="1 2" key="1">
    <citation type="submission" date="2018-10" db="EMBL/GenBank/DDBJ databases">
        <title>Genome Sequence of Cohnella sp.</title>
        <authorList>
            <person name="Srinivasan S."/>
            <person name="Kim M.K."/>
        </authorList>
    </citation>
    <scope>NUCLEOTIDE SEQUENCE [LARGE SCALE GENOMIC DNA]</scope>
    <source>
        <strain evidence="1 2">18JY8-7</strain>
    </source>
</reference>
<protein>
    <submittedName>
        <fullName evidence="1">Uncharacterized protein</fullName>
    </submittedName>
</protein>
<dbReference type="AlphaFoldDB" id="A0A3G3K0X8"/>
<evidence type="ECO:0000313" key="2">
    <source>
        <dbReference type="Proteomes" id="UP000269097"/>
    </source>
</evidence>
<proteinExistence type="predicted"/>
<organism evidence="1 2">
    <name type="scientific">Cohnella candidum</name>
    <dbReference type="NCBI Taxonomy" id="2674991"/>
    <lineage>
        <taxon>Bacteria</taxon>
        <taxon>Bacillati</taxon>
        <taxon>Bacillota</taxon>
        <taxon>Bacilli</taxon>
        <taxon>Bacillales</taxon>
        <taxon>Paenibacillaceae</taxon>
        <taxon>Cohnella</taxon>
    </lineage>
</organism>
<keyword evidence="2" id="KW-1185">Reference proteome</keyword>